<dbReference type="Proteomes" id="UP001209854">
    <property type="component" value="Unassembled WGS sequence"/>
</dbReference>
<dbReference type="RefSeq" id="WP_262565538.1">
    <property type="nucleotide sequence ID" value="NZ_JAPFCC010000001.1"/>
</dbReference>
<sequence>MKPQSLKGSLLLTTVALTTVLTGCAPKHQRETARHPDMQPVGRYASGIFHDGAAEIISWHSGSQSVFVINSGSKTIDILDASHLSSQRLPNPLTNSNLTKRGFINLQRFLPGIPLGNANSLALHGDLLAVVVEAENKQEQGVLMLFEVNQSGRVTFRDYVYVGELPDMVTITPDGHYALVANEGEPSDDYKVDPEGSVSIVEIHDNGTVGEVRRVSFADFNKGGARHAELDENVRVFGRNASVAQDLEPEYIAVSDDSKTAFVSLQENNALAIIDIDKAEVAKVVPLGFKDFGRFLTDLSDKDGVNLKKWSGVYGMYQPDTIASYTVNGKTFVVSANEGDARDYWYNSLSKKECLASGGLKFNKEDGCLGFSEEVRVKKIKVSPDHPNAEKSQSSAGLARLKITNTLGNADNNGQYEKLYSYGGRSFSIWDAKGNLMFDSGDDFERITADILGADFNNNDDKTRGDSRSDDKGPEPEALALGQINGRHYAFIGLERTGGIFMYDITHPKSPEYVRYVHNRDFTVDAAEQPEKSGDLSPEGMVFVSAEESPTGNPLLVVGHEVSGTTLIYELR</sequence>
<evidence type="ECO:0000313" key="3">
    <source>
        <dbReference type="EMBL" id="MCW7555779.1"/>
    </source>
</evidence>
<dbReference type="SUPFAM" id="SSF50969">
    <property type="entry name" value="YVTN repeat-like/Quinoprotein amine dehydrogenase"/>
    <property type="match status" value="1"/>
</dbReference>
<feature type="region of interest" description="Disordered" evidence="1">
    <location>
        <begin position="455"/>
        <end position="476"/>
    </location>
</feature>
<protein>
    <submittedName>
        <fullName evidence="3">Choice-of-anchor I family protein</fullName>
    </submittedName>
</protein>
<dbReference type="Pfam" id="PF22494">
    <property type="entry name" value="choice_anch_I"/>
    <property type="match status" value="1"/>
</dbReference>
<dbReference type="InterPro" id="IPR015943">
    <property type="entry name" value="WD40/YVTN_repeat-like_dom_sf"/>
</dbReference>
<comment type="caution">
    <text evidence="3">The sequence shown here is derived from an EMBL/GenBank/DDBJ whole genome shotgun (WGS) entry which is preliminary data.</text>
</comment>
<dbReference type="PANTHER" id="PTHR46928:SF1">
    <property type="entry name" value="MESENCHYME-SPECIFIC CELL SURFACE GLYCOPROTEIN"/>
    <property type="match status" value="1"/>
</dbReference>
<gene>
    <name evidence="3" type="ORF">NX722_24765</name>
</gene>
<dbReference type="PANTHER" id="PTHR46928">
    <property type="entry name" value="MESENCHYME-SPECIFIC CELL SURFACE GLYCOPROTEIN"/>
    <property type="match status" value="1"/>
</dbReference>
<dbReference type="EMBL" id="JAPFCC010000001">
    <property type="protein sequence ID" value="MCW7555779.1"/>
    <property type="molecule type" value="Genomic_DNA"/>
</dbReference>
<reference evidence="3 4" key="1">
    <citation type="submission" date="2022-10" db="EMBL/GenBank/DDBJ databases">
        <title>High-quality genome sequences of two octocoral-associated bacteria, Endozoicomonas euniceicola EF212 and Endozoicomonas gorgoniicola PS125.</title>
        <authorList>
            <person name="Chiou Y.-J."/>
            <person name="Chen Y.-H."/>
        </authorList>
    </citation>
    <scope>NUCLEOTIDE SEQUENCE [LARGE SCALE GENOMIC DNA]</scope>
    <source>
        <strain evidence="3 4">PS125</strain>
    </source>
</reference>
<organism evidence="3 4">
    <name type="scientific">Endozoicomonas gorgoniicola</name>
    <dbReference type="NCBI Taxonomy" id="1234144"/>
    <lineage>
        <taxon>Bacteria</taxon>
        <taxon>Pseudomonadati</taxon>
        <taxon>Pseudomonadota</taxon>
        <taxon>Gammaproteobacteria</taxon>
        <taxon>Oceanospirillales</taxon>
        <taxon>Endozoicomonadaceae</taxon>
        <taxon>Endozoicomonas</taxon>
    </lineage>
</organism>
<dbReference type="InterPro" id="IPR011044">
    <property type="entry name" value="Quino_amine_DH_bsu"/>
</dbReference>
<feature type="domain" description="Choice-of-anchor I" evidence="2">
    <location>
        <begin position="51"/>
        <end position="571"/>
    </location>
</feature>
<accession>A0ABT3N3K4</accession>
<dbReference type="NCBIfam" id="NF038117">
    <property type="entry name" value="choice_anch_I"/>
    <property type="match status" value="1"/>
</dbReference>
<proteinExistence type="predicted"/>
<dbReference type="Gene3D" id="2.130.10.10">
    <property type="entry name" value="YVTN repeat-like/Quinoprotein amine dehydrogenase"/>
    <property type="match status" value="1"/>
</dbReference>
<dbReference type="InterPro" id="IPR055188">
    <property type="entry name" value="Choice_anch_I"/>
</dbReference>
<dbReference type="InterPro" id="IPR052956">
    <property type="entry name" value="Mesenchyme-surface_protein"/>
</dbReference>
<dbReference type="PROSITE" id="PS51257">
    <property type="entry name" value="PROKAR_LIPOPROTEIN"/>
    <property type="match status" value="1"/>
</dbReference>
<name>A0ABT3N3K4_9GAMM</name>
<evidence type="ECO:0000313" key="4">
    <source>
        <dbReference type="Proteomes" id="UP001209854"/>
    </source>
</evidence>
<keyword evidence="4" id="KW-1185">Reference proteome</keyword>
<evidence type="ECO:0000256" key="1">
    <source>
        <dbReference type="SAM" id="MobiDB-lite"/>
    </source>
</evidence>
<feature type="compositionally biased region" description="Basic and acidic residues" evidence="1">
    <location>
        <begin position="459"/>
        <end position="475"/>
    </location>
</feature>
<evidence type="ECO:0000259" key="2">
    <source>
        <dbReference type="Pfam" id="PF22494"/>
    </source>
</evidence>